<comment type="subcellular location">
    <subcellularLocation>
        <location evidence="1">Cell membrane</location>
        <topology evidence="1">Multi-pass membrane protein</topology>
    </subcellularLocation>
</comment>
<evidence type="ECO:0000259" key="11">
    <source>
        <dbReference type="SMART" id="SM00849"/>
    </source>
</evidence>
<dbReference type="PANTHER" id="PTHR30619">
    <property type="entry name" value="DNA INTERNALIZATION/COMPETENCE PROTEIN COMEC/REC2"/>
    <property type="match status" value="1"/>
</dbReference>
<dbReference type="Proteomes" id="UP000267017">
    <property type="component" value="Unassembled WGS sequence"/>
</dbReference>
<feature type="region of interest" description="Disordered" evidence="9">
    <location>
        <begin position="57"/>
        <end position="88"/>
    </location>
</feature>
<dbReference type="Pfam" id="PF03772">
    <property type="entry name" value="Competence"/>
    <property type="match status" value="1"/>
</dbReference>
<evidence type="ECO:0000256" key="7">
    <source>
        <dbReference type="ARBA" id="ARBA00034301"/>
    </source>
</evidence>
<keyword evidence="13" id="KW-1185">Reference proteome</keyword>
<accession>A0A3P3UBX2</accession>
<dbReference type="GO" id="GO:0005886">
    <property type="term" value="C:plasma membrane"/>
    <property type="evidence" value="ECO:0007669"/>
    <property type="project" value="UniProtKB-SubCell"/>
</dbReference>
<comment type="caution">
    <text evidence="12">The sequence shown here is derived from an EMBL/GenBank/DDBJ whole genome shotgun (WGS) entry which is preliminary data.</text>
</comment>
<feature type="transmembrane region" description="Helical" evidence="10">
    <location>
        <begin position="381"/>
        <end position="402"/>
    </location>
</feature>
<evidence type="ECO:0000256" key="8">
    <source>
        <dbReference type="ARBA" id="ARBA00048505"/>
    </source>
</evidence>
<feature type="transmembrane region" description="Helical" evidence="10">
    <location>
        <begin position="608"/>
        <end position="626"/>
    </location>
</feature>
<dbReference type="InterPro" id="IPR036866">
    <property type="entry name" value="RibonucZ/Hydroxyglut_hydro"/>
</dbReference>
<feature type="transmembrane region" description="Helical" evidence="10">
    <location>
        <begin position="355"/>
        <end position="375"/>
    </location>
</feature>
<dbReference type="SMART" id="SM00849">
    <property type="entry name" value="Lactamase_B"/>
    <property type="match status" value="1"/>
</dbReference>
<keyword evidence="4 10" id="KW-1133">Transmembrane helix</keyword>
<dbReference type="Gene3D" id="3.60.15.10">
    <property type="entry name" value="Ribonuclease Z/Hydroxyacylglutathione hydrolase-like"/>
    <property type="match status" value="1"/>
</dbReference>
<keyword evidence="3 10" id="KW-0812">Transmembrane</keyword>
<comment type="catalytic activity">
    <reaction evidence="8">
        <text>3',5'-cyclic UMP + H2O = UMP + H(+)</text>
        <dbReference type="Rhea" id="RHEA:70575"/>
        <dbReference type="ChEBI" id="CHEBI:15377"/>
        <dbReference type="ChEBI" id="CHEBI:15378"/>
        <dbReference type="ChEBI" id="CHEBI:57865"/>
        <dbReference type="ChEBI" id="CHEBI:184387"/>
    </reaction>
    <physiologicalReaction direction="left-to-right" evidence="8">
        <dbReference type="Rhea" id="RHEA:70576"/>
    </physiologicalReaction>
</comment>
<evidence type="ECO:0000256" key="2">
    <source>
        <dbReference type="ARBA" id="ARBA00022475"/>
    </source>
</evidence>
<evidence type="ECO:0000256" key="4">
    <source>
        <dbReference type="ARBA" id="ARBA00022989"/>
    </source>
</evidence>
<evidence type="ECO:0000256" key="9">
    <source>
        <dbReference type="SAM" id="MobiDB-lite"/>
    </source>
</evidence>
<dbReference type="Pfam" id="PF13567">
    <property type="entry name" value="DUF4131"/>
    <property type="match status" value="1"/>
</dbReference>
<feature type="transmembrane region" description="Helical" evidence="10">
    <location>
        <begin position="502"/>
        <end position="521"/>
    </location>
</feature>
<gene>
    <name evidence="12" type="ORF">EHV15_30375</name>
</gene>
<organism evidence="12 13">
    <name type="scientific">Paenibacillus oralis</name>
    <dbReference type="NCBI Taxonomy" id="2490856"/>
    <lineage>
        <taxon>Bacteria</taxon>
        <taxon>Bacillati</taxon>
        <taxon>Bacillota</taxon>
        <taxon>Bacilli</taxon>
        <taxon>Bacillales</taxon>
        <taxon>Paenibacillaceae</taxon>
        <taxon>Paenibacillus</taxon>
    </lineage>
</organism>
<dbReference type="InterPro" id="IPR025405">
    <property type="entry name" value="DUF4131"/>
</dbReference>
<name>A0A3P3UBX2_9BACL</name>
<proteinExistence type="predicted"/>
<dbReference type="OrthoDB" id="9761531at2"/>
<evidence type="ECO:0000313" key="12">
    <source>
        <dbReference type="EMBL" id="RRJ67855.1"/>
    </source>
</evidence>
<feature type="transmembrane region" description="Helical" evidence="10">
    <location>
        <begin position="468"/>
        <end position="490"/>
    </location>
</feature>
<evidence type="ECO:0000256" key="10">
    <source>
        <dbReference type="SAM" id="Phobius"/>
    </source>
</evidence>
<sequence length="916" mass="100849">MGRWPWRRLAVLWLAFSLGAAYWQYNEARNTSQIEHALTGGKESVVGLTAELSGERKSDGLTAELSGERESDGLTAELSGERETSDGLTDLSADQDLLDELAVRMEGTIVSPVDIDGDRADFTLRLLRIARSGEGALKEALEEGDIPGGEKVAVQLRLEAEEELSTAASWRRGQHIALEGTLERPEPARNFEGFDYRRYLHNQRIHWLVKVSGASALNVLPGKWSAAALFGEIDAFRAYLGARIERLFPGWQAGYMKGLLIGLQDELEPEKYAEFTQLGMTHILAISGSHVAINVGIVFWLLRLCRVSRETALIVVLFFVPAYVLITGFSPSVIRSGIMTMLGIYLLRRGKLKDSINVLSAAALMMLLWDPYFLLNVSFQLSFAVTAGLIVFVPLISPYFGWLAPKIRGTVAITLAAEIVSFLLTIYYFNQFSLLSLAANLLIVPVIGALALPLGMAALLLSFFAYRLGVWAAVPVRLVNSATFWATGWLGERSGFMTYWKSPSLLWIAGYYLAVFLLFYWSSRREKQNLSAAGAGVMDDETVPLSPVPAGLTSSSTEIRLNRHGRSQQGGGWDQHRWNAGGWGRLKGESVTSFALKVWRWAAIRRRGVLRIAITGSLALLIVTGYRPAYAKGVGHIEFIDVGQGDCALITAPSGVHILVDGGGTVSFRKASDSWRNRREPFEVGAKTVVPLLKKRGVHRLDAIILTHGDQDHIGGLQAVIEEFSVEALVINGSLAESATMKKLMETALSRDIPVYSAARGMTLKPDAETKLDILYPQAVAAKAEAIPFEENQNHRSIVFLLQMNGARFLFTGDMDEAAEQEVLEMVGTEDGQPVEVMKVAHHGSKTSTSAEWLAYWRPEAVLISAGASNSYGHPHPTVMERLEAQGTRIFRTDRMGGVQLKVREGRIQIRYKLAQ</sequence>
<keyword evidence="5 10" id="KW-0472">Membrane</keyword>
<evidence type="ECO:0000256" key="3">
    <source>
        <dbReference type="ARBA" id="ARBA00022692"/>
    </source>
</evidence>
<evidence type="ECO:0000256" key="6">
    <source>
        <dbReference type="ARBA" id="ARBA00034221"/>
    </source>
</evidence>
<dbReference type="CDD" id="cd07731">
    <property type="entry name" value="ComA-like_MBL-fold"/>
    <property type="match status" value="1"/>
</dbReference>
<dbReference type="InterPro" id="IPR004477">
    <property type="entry name" value="ComEC_N"/>
</dbReference>
<feature type="domain" description="Metallo-beta-lactamase" evidence="11">
    <location>
        <begin position="644"/>
        <end position="868"/>
    </location>
</feature>
<feature type="transmembrane region" description="Helical" evidence="10">
    <location>
        <begin position="409"/>
        <end position="429"/>
    </location>
</feature>
<feature type="transmembrane region" description="Helical" evidence="10">
    <location>
        <begin position="312"/>
        <end position="334"/>
    </location>
</feature>
<keyword evidence="2" id="KW-1003">Cell membrane</keyword>
<dbReference type="AlphaFoldDB" id="A0A3P3UBX2"/>
<dbReference type="Pfam" id="PF00753">
    <property type="entry name" value="Lactamase_B"/>
    <property type="match status" value="1"/>
</dbReference>
<reference evidence="12 13" key="1">
    <citation type="submission" date="2018-11" db="EMBL/GenBank/DDBJ databases">
        <title>Genome sequencing of Paenibacillus sp. KCOM 3021 (= ChDC PVNT-B20).</title>
        <authorList>
            <person name="Kook J.-K."/>
            <person name="Park S.-N."/>
            <person name="Lim Y.K."/>
        </authorList>
    </citation>
    <scope>NUCLEOTIDE SEQUENCE [LARGE SCALE GENOMIC DNA]</scope>
    <source>
        <strain evidence="12 13">KCOM 3021</strain>
    </source>
</reference>
<dbReference type="EMBL" id="RRCN01000001">
    <property type="protein sequence ID" value="RRJ67855.1"/>
    <property type="molecule type" value="Genomic_DNA"/>
</dbReference>
<evidence type="ECO:0000256" key="5">
    <source>
        <dbReference type="ARBA" id="ARBA00023136"/>
    </source>
</evidence>
<comment type="function">
    <text evidence="7">Counteracts the endogenous Pycsar antiviral defense system. Phosphodiesterase that enables metal-dependent hydrolysis of host cyclic nucleotide Pycsar defense signals such as cCMP and cUMP.</text>
</comment>
<evidence type="ECO:0000256" key="1">
    <source>
        <dbReference type="ARBA" id="ARBA00004651"/>
    </source>
</evidence>
<comment type="catalytic activity">
    <reaction evidence="6">
        <text>3',5'-cyclic CMP + H2O = CMP + H(+)</text>
        <dbReference type="Rhea" id="RHEA:72675"/>
        <dbReference type="ChEBI" id="CHEBI:15377"/>
        <dbReference type="ChEBI" id="CHEBI:15378"/>
        <dbReference type="ChEBI" id="CHEBI:58003"/>
        <dbReference type="ChEBI" id="CHEBI:60377"/>
    </reaction>
    <physiologicalReaction direction="left-to-right" evidence="6">
        <dbReference type="Rhea" id="RHEA:72676"/>
    </physiologicalReaction>
</comment>
<dbReference type="InterPro" id="IPR001279">
    <property type="entry name" value="Metallo-B-lactamas"/>
</dbReference>
<dbReference type="InterPro" id="IPR035681">
    <property type="entry name" value="ComA-like_MBL"/>
</dbReference>
<dbReference type="PANTHER" id="PTHR30619:SF1">
    <property type="entry name" value="RECOMBINATION PROTEIN 2"/>
    <property type="match status" value="1"/>
</dbReference>
<feature type="transmembrane region" description="Helical" evidence="10">
    <location>
        <begin position="441"/>
        <end position="461"/>
    </location>
</feature>
<dbReference type="NCBIfam" id="TIGR00360">
    <property type="entry name" value="ComEC_N-term"/>
    <property type="match status" value="1"/>
</dbReference>
<evidence type="ECO:0000313" key="13">
    <source>
        <dbReference type="Proteomes" id="UP000267017"/>
    </source>
</evidence>
<dbReference type="SUPFAM" id="SSF56281">
    <property type="entry name" value="Metallo-hydrolase/oxidoreductase"/>
    <property type="match status" value="1"/>
</dbReference>
<protein>
    <submittedName>
        <fullName evidence="12">ComEC family DNA internalization-related competence protein</fullName>
    </submittedName>
</protein>
<dbReference type="InterPro" id="IPR052159">
    <property type="entry name" value="Competence_DNA_uptake"/>
</dbReference>